<accession>A0A6J5L8V5</accession>
<dbReference type="EMBL" id="LR796226">
    <property type="protein sequence ID" value="CAB4128199.1"/>
    <property type="molecule type" value="Genomic_DNA"/>
</dbReference>
<sequence length="57" mass="6524">MMIKLEEIVAMVSRWCPEVMVKEASDGNITLDLNMRLDDSSQLLIPFDYDDSDEEDG</sequence>
<reference evidence="1" key="1">
    <citation type="submission" date="2020-04" db="EMBL/GenBank/DDBJ databases">
        <authorList>
            <person name="Chiriac C."/>
            <person name="Salcher M."/>
            <person name="Ghai R."/>
            <person name="Kavagutti S V."/>
        </authorList>
    </citation>
    <scope>NUCLEOTIDE SEQUENCE</scope>
</reference>
<evidence type="ECO:0000313" key="1">
    <source>
        <dbReference type="EMBL" id="CAB4128199.1"/>
    </source>
</evidence>
<organism evidence="1">
    <name type="scientific">uncultured Caudovirales phage</name>
    <dbReference type="NCBI Taxonomy" id="2100421"/>
    <lineage>
        <taxon>Viruses</taxon>
        <taxon>Duplodnaviria</taxon>
        <taxon>Heunggongvirae</taxon>
        <taxon>Uroviricota</taxon>
        <taxon>Caudoviricetes</taxon>
        <taxon>Peduoviridae</taxon>
        <taxon>Maltschvirus</taxon>
        <taxon>Maltschvirus maltsch</taxon>
    </lineage>
</organism>
<protein>
    <submittedName>
        <fullName evidence="1">Uncharacterized protein</fullName>
    </submittedName>
</protein>
<proteinExistence type="predicted"/>
<gene>
    <name evidence="1" type="ORF">UFOVP111_14</name>
</gene>
<name>A0A6J5L8V5_9CAUD</name>